<reference evidence="2 3" key="1">
    <citation type="submission" date="2018-03" db="EMBL/GenBank/DDBJ databases">
        <title>Genomic Encyclopedia of Archaeal and Bacterial Type Strains, Phase II (KMG-II): from individual species to whole genera.</title>
        <authorList>
            <person name="Goeker M."/>
        </authorList>
    </citation>
    <scope>NUCLEOTIDE SEQUENCE [LARGE SCALE GENOMIC DNA]</scope>
    <source>
        <strain evidence="2 3">DSM 45601</strain>
    </source>
</reference>
<dbReference type="RefSeq" id="WP_211303097.1">
    <property type="nucleotide sequence ID" value="NZ_PVZC01000008.1"/>
</dbReference>
<dbReference type="AlphaFoldDB" id="A0A2T0PX99"/>
<feature type="compositionally biased region" description="Acidic residues" evidence="1">
    <location>
        <begin position="186"/>
        <end position="195"/>
    </location>
</feature>
<dbReference type="Gene3D" id="3.30.460.40">
    <property type="match status" value="1"/>
</dbReference>
<evidence type="ECO:0000256" key="1">
    <source>
        <dbReference type="SAM" id="MobiDB-lite"/>
    </source>
</evidence>
<comment type="caution">
    <text evidence="2">The sequence shown here is derived from an EMBL/GenBank/DDBJ whole genome shotgun (WGS) entry which is preliminary data.</text>
</comment>
<protein>
    <submittedName>
        <fullName evidence="2">Uncharacterized protein</fullName>
    </submittedName>
</protein>
<feature type="compositionally biased region" description="Basic and acidic residues" evidence="1">
    <location>
        <begin position="196"/>
        <end position="209"/>
    </location>
</feature>
<accession>A0A2T0PX99</accession>
<gene>
    <name evidence="2" type="ORF">CLV72_108155</name>
</gene>
<feature type="region of interest" description="Disordered" evidence="1">
    <location>
        <begin position="186"/>
        <end position="220"/>
    </location>
</feature>
<organism evidence="2 3">
    <name type="scientific">Allonocardiopsis opalescens</name>
    <dbReference type="NCBI Taxonomy" id="1144618"/>
    <lineage>
        <taxon>Bacteria</taxon>
        <taxon>Bacillati</taxon>
        <taxon>Actinomycetota</taxon>
        <taxon>Actinomycetes</taxon>
        <taxon>Streptosporangiales</taxon>
        <taxon>Allonocardiopsis</taxon>
    </lineage>
</organism>
<evidence type="ECO:0000313" key="3">
    <source>
        <dbReference type="Proteomes" id="UP000237846"/>
    </source>
</evidence>
<dbReference type="SUPFAM" id="SSF81301">
    <property type="entry name" value="Nucleotidyltransferase"/>
    <property type="match status" value="1"/>
</dbReference>
<evidence type="ECO:0000313" key="2">
    <source>
        <dbReference type="EMBL" id="PRX96149.1"/>
    </source>
</evidence>
<sequence>METDPRAELIETLKLVVGAMKAAEVPFAVVGSFAGYARGAPPSDNDVDLGVCESDVDAAVAALTAVGLDFRDPPEDWLVKVYDEDRQVDLIHRLAGRPVTPELLAGSDWIEVASVSMPVLGATDLIIFKLLALGEHACDFGPLLAIVRAIREQVDWPRVAEETRLSPYAQVFLELARRLNLVSADEVPEWTEDDDERRSASRDGGDRGSLRGGPHPAAAG</sequence>
<dbReference type="Proteomes" id="UP000237846">
    <property type="component" value="Unassembled WGS sequence"/>
</dbReference>
<keyword evidence="3" id="KW-1185">Reference proteome</keyword>
<proteinExistence type="predicted"/>
<dbReference type="InterPro" id="IPR043519">
    <property type="entry name" value="NT_sf"/>
</dbReference>
<dbReference type="EMBL" id="PVZC01000008">
    <property type="protein sequence ID" value="PRX96149.1"/>
    <property type="molecule type" value="Genomic_DNA"/>
</dbReference>
<name>A0A2T0PX99_9ACTN</name>